<name>A0AAV4DZK6_9GAST</name>
<keyword evidence="2" id="KW-1185">Reference proteome</keyword>
<dbReference type="EMBL" id="BLXT01008499">
    <property type="protein sequence ID" value="GFO49767.1"/>
    <property type="molecule type" value="Genomic_DNA"/>
</dbReference>
<dbReference type="InterPro" id="IPR011604">
    <property type="entry name" value="PDDEXK-like_dom_sf"/>
</dbReference>
<dbReference type="AlphaFoldDB" id="A0AAV4DZK6"/>
<dbReference type="Proteomes" id="UP000735302">
    <property type="component" value="Unassembled WGS sequence"/>
</dbReference>
<protein>
    <submittedName>
        <fullName evidence="1">Uncharacterized protein</fullName>
    </submittedName>
</protein>
<sequence length="153" mass="18166">MRFFYEKPIALPVSSAKSTQHINVPEFLDMDVVMFYHQGVRKTLEELQRLERQTMSQSTPLWHQEREIRVTESRAHENRNRSNMHAICENLLTKKDLSKIAPIQVEERYEPMVKSMLKADYKNYIFRNTGLIVHPDFPFLVPHLMDFSTRAMV</sequence>
<evidence type="ECO:0000313" key="2">
    <source>
        <dbReference type="Proteomes" id="UP000735302"/>
    </source>
</evidence>
<dbReference type="Gene3D" id="3.90.320.10">
    <property type="match status" value="1"/>
</dbReference>
<evidence type="ECO:0000313" key="1">
    <source>
        <dbReference type="EMBL" id="GFO49767.1"/>
    </source>
</evidence>
<gene>
    <name evidence="1" type="ORF">PoB_007627200</name>
</gene>
<organism evidence="1 2">
    <name type="scientific">Plakobranchus ocellatus</name>
    <dbReference type="NCBI Taxonomy" id="259542"/>
    <lineage>
        <taxon>Eukaryota</taxon>
        <taxon>Metazoa</taxon>
        <taxon>Spiralia</taxon>
        <taxon>Lophotrochozoa</taxon>
        <taxon>Mollusca</taxon>
        <taxon>Gastropoda</taxon>
        <taxon>Heterobranchia</taxon>
        <taxon>Euthyneura</taxon>
        <taxon>Panpulmonata</taxon>
        <taxon>Sacoglossa</taxon>
        <taxon>Placobranchoidea</taxon>
        <taxon>Plakobranchidae</taxon>
        <taxon>Plakobranchus</taxon>
    </lineage>
</organism>
<accession>A0AAV4DZK6</accession>
<reference evidence="1 2" key="1">
    <citation type="journal article" date="2021" name="Elife">
        <title>Chloroplast acquisition without the gene transfer in kleptoplastic sea slugs, Plakobranchus ocellatus.</title>
        <authorList>
            <person name="Maeda T."/>
            <person name="Takahashi S."/>
            <person name="Yoshida T."/>
            <person name="Shimamura S."/>
            <person name="Takaki Y."/>
            <person name="Nagai Y."/>
            <person name="Toyoda A."/>
            <person name="Suzuki Y."/>
            <person name="Arimoto A."/>
            <person name="Ishii H."/>
            <person name="Satoh N."/>
            <person name="Nishiyama T."/>
            <person name="Hasebe M."/>
            <person name="Maruyama T."/>
            <person name="Minagawa J."/>
            <person name="Obokata J."/>
            <person name="Shigenobu S."/>
        </authorList>
    </citation>
    <scope>NUCLEOTIDE SEQUENCE [LARGE SCALE GENOMIC DNA]</scope>
</reference>
<comment type="caution">
    <text evidence="1">The sequence shown here is derived from an EMBL/GenBank/DDBJ whole genome shotgun (WGS) entry which is preliminary data.</text>
</comment>
<proteinExistence type="predicted"/>